<comment type="subcellular location">
    <subcellularLocation>
        <location evidence="9">Cytoplasm</location>
    </subcellularLocation>
</comment>
<feature type="domain" description="Leucyl-tRNA synthetase editing" evidence="13">
    <location>
        <begin position="276"/>
        <end position="460"/>
    </location>
</feature>
<dbReference type="CDD" id="cd07958">
    <property type="entry name" value="Anticodon_Ia_Leu_BEm"/>
    <property type="match status" value="1"/>
</dbReference>
<evidence type="ECO:0000256" key="8">
    <source>
        <dbReference type="ARBA" id="ARBA00047469"/>
    </source>
</evidence>
<keyword evidence="4 9" id="KW-0547">Nucleotide-binding</keyword>
<organism evidence="14 15">
    <name type="scientific">Prevotella herbatica</name>
    <dbReference type="NCBI Taxonomy" id="2801997"/>
    <lineage>
        <taxon>Bacteria</taxon>
        <taxon>Pseudomonadati</taxon>
        <taxon>Bacteroidota</taxon>
        <taxon>Bacteroidia</taxon>
        <taxon>Bacteroidales</taxon>
        <taxon>Prevotellaceae</taxon>
        <taxon>Prevotella</taxon>
    </lineage>
</organism>
<proteinExistence type="inferred from homology"/>
<dbReference type="Proteomes" id="UP001319045">
    <property type="component" value="Chromosome"/>
</dbReference>
<dbReference type="Gene3D" id="1.10.730.10">
    <property type="entry name" value="Isoleucyl-tRNA Synthetase, Domain 1"/>
    <property type="match status" value="1"/>
</dbReference>
<sequence>MEYNFREIEKKWQKSWVDNKTYKVAENKDKKKFYVLNMFPYPSGAGLHVGHPLGYIASDIYARFKRLQGYNVLNPMGYDAYGLPAEQYAIQTGQHPAITTETNINHYREQLDKIGFSFDWSREVRTCDPKYYHWTQWAFEKMFNSYFCKNCQKAKPIENLIAYFKENGSKDLNVAESEELIFTADDWNKMSDKEQQQTLMNYRIAYLGETMVNWCPGLGTVLANDEVVDGVSERGGYPVIQKKMQQWCLRTSAYSQRLLDGLDTVAWTDSIKETQRNWIGRSEGTEMQFKIAENDKNFTIFTTRADTIFGVTFMVLAPESELVDELTTPDHKAEVEEYLAYVKKRTELDRMSDRKVTGVFSGSYAVNPFTGDNIPIWISEYVLAGYGTGAIMAVPAHDSRDYAFAKHFNLPIIPLIEGADVSEESFDAKDGIVMNSPSEGVALDGFNLNGKTVKEAIAATKEFVTSHNLGRVKVNYRLRDATFSRQRYWGEPFPVYYKNGMPQMIPEECLPLELPEIDKYEPTETGEPPLGRAKKWAWDEANKCIVDKSLIDNEKVFALELNTMPGFAGSSAYYLRYMDPGNDKALVGKDADEYWQNVDLYVGGTEHATGHLIYSRFWNKFLFDNGVSSKEEPFQKLINQGMIQGRSNFVYRINSDDHSKAPVFVSLGLKDKYETTPIHVDVNIVSNDVLDTDAFKAWRPEYNHAEFILEDGKYVCGWAVEKMSKSMFNVVNPDKIVEVYGADTLRLYEMFLGPVEASKPWDTNGIDGCHRFLKKFWNLFWVKNADELAINDEEPTAESLKSVHKLIKKVSEDIEKFSYNTAISAFMIAVNELGQQKCKNAALLKKLVIVIAPFAPHIAEELWHTLGEKGSVCDAAWPKYEEKYLAESEIQITISFNGKARYQKTFATDASNDEIQKAVIEDERSLKYLEGKNIVKVIIVPKKIVNIVIK</sequence>
<dbReference type="Pfam" id="PF13603">
    <property type="entry name" value="tRNA-synt_1_2"/>
    <property type="match status" value="1"/>
</dbReference>
<dbReference type="InterPro" id="IPR009008">
    <property type="entry name" value="Val/Leu/Ile-tRNA-synth_edit"/>
</dbReference>
<name>A0ABM7NXV4_9BACT</name>
<dbReference type="InterPro" id="IPR002302">
    <property type="entry name" value="Leu-tRNA-ligase"/>
</dbReference>
<accession>A0ABM7NXV4</accession>
<dbReference type="NCBIfam" id="TIGR00396">
    <property type="entry name" value="leuS_bact"/>
    <property type="match status" value="1"/>
</dbReference>
<dbReference type="InterPro" id="IPR013155">
    <property type="entry name" value="M/V/L/I-tRNA-synth_anticd-bd"/>
</dbReference>
<protein>
    <recommendedName>
        <fullName evidence="9">Leucine--tRNA ligase</fullName>
        <ecNumber evidence="9">6.1.1.4</ecNumber>
    </recommendedName>
    <alternativeName>
        <fullName evidence="9">Leucyl-tRNA synthetase</fullName>
        <shortName evidence="9">LeuRS</shortName>
    </alternativeName>
</protein>
<evidence type="ECO:0000256" key="5">
    <source>
        <dbReference type="ARBA" id="ARBA00022840"/>
    </source>
</evidence>
<dbReference type="InterPro" id="IPR001412">
    <property type="entry name" value="aa-tRNA-synth_I_CS"/>
</dbReference>
<evidence type="ECO:0000256" key="10">
    <source>
        <dbReference type="RuleBase" id="RU363035"/>
    </source>
</evidence>
<dbReference type="Pfam" id="PF00133">
    <property type="entry name" value="tRNA-synt_1"/>
    <property type="match status" value="1"/>
</dbReference>
<evidence type="ECO:0000256" key="4">
    <source>
        <dbReference type="ARBA" id="ARBA00022741"/>
    </source>
</evidence>
<feature type="domain" description="Methionyl/Valyl/Leucyl/Isoleucyl-tRNA synthetase anticodon-binding" evidence="12">
    <location>
        <begin position="800"/>
        <end position="911"/>
    </location>
</feature>
<gene>
    <name evidence="9 14" type="primary">leuS</name>
    <name evidence="14" type="ORF">prwr041_11180</name>
</gene>
<comment type="catalytic activity">
    <reaction evidence="8 9">
        <text>tRNA(Leu) + L-leucine + ATP = L-leucyl-tRNA(Leu) + AMP + diphosphate</text>
        <dbReference type="Rhea" id="RHEA:11688"/>
        <dbReference type="Rhea" id="RHEA-COMP:9613"/>
        <dbReference type="Rhea" id="RHEA-COMP:9622"/>
        <dbReference type="ChEBI" id="CHEBI:30616"/>
        <dbReference type="ChEBI" id="CHEBI:33019"/>
        <dbReference type="ChEBI" id="CHEBI:57427"/>
        <dbReference type="ChEBI" id="CHEBI:78442"/>
        <dbReference type="ChEBI" id="CHEBI:78494"/>
        <dbReference type="ChEBI" id="CHEBI:456215"/>
        <dbReference type="EC" id="6.1.1.4"/>
    </reaction>
</comment>
<dbReference type="SUPFAM" id="SSF50677">
    <property type="entry name" value="ValRS/IleRS/LeuRS editing domain"/>
    <property type="match status" value="1"/>
</dbReference>
<evidence type="ECO:0000256" key="1">
    <source>
        <dbReference type="ARBA" id="ARBA00005594"/>
    </source>
</evidence>
<dbReference type="HAMAP" id="MF_00049_B">
    <property type="entry name" value="Leu_tRNA_synth_B"/>
    <property type="match status" value="1"/>
</dbReference>
<comment type="similarity">
    <text evidence="1 9 10">Belongs to the class-I aminoacyl-tRNA synthetase family.</text>
</comment>
<dbReference type="InterPro" id="IPR025709">
    <property type="entry name" value="Leu_tRNA-synth_edit"/>
</dbReference>
<dbReference type="GO" id="GO:0016874">
    <property type="term" value="F:ligase activity"/>
    <property type="evidence" value="ECO:0007669"/>
    <property type="project" value="UniProtKB-KW"/>
</dbReference>
<feature type="short sequence motif" description="'KMSKS' region" evidence="9">
    <location>
        <begin position="722"/>
        <end position="726"/>
    </location>
</feature>
<reference evidence="14 15" key="1">
    <citation type="journal article" date="2022" name="Int. J. Syst. Evol. Microbiol.">
        <title>Prevotella herbatica sp. nov., a plant polysaccharide-decomposing anaerobic bacterium isolated from a methanogenic reactor.</title>
        <authorList>
            <person name="Uek A."/>
            <person name="Tonouchi A."/>
            <person name="Kaku N."/>
            <person name="Ueki K."/>
        </authorList>
    </citation>
    <scope>NUCLEOTIDE SEQUENCE [LARGE SCALE GENOMIC DNA]</scope>
    <source>
        <strain evidence="14 15">WR041</strain>
    </source>
</reference>
<feature type="domain" description="Aminoacyl-tRNA synthetase class Ia" evidence="11">
    <location>
        <begin position="11"/>
        <end position="145"/>
    </location>
</feature>
<keyword evidence="2 9" id="KW-0963">Cytoplasm</keyword>
<dbReference type="SUPFAM" id="SSF52374">
    <property type="entry name" value="Nucleotidylyl transferase"/>
    <property type="match status" value="1"/>
</dbReference>
<keyword evidence="3 9" id="KW-0436">Ligase</keyword>
<keyword evidence="7 9" id="KW-0030">Aminoacyl-tRNA synthetase</keyword>
<evidence type="ECO:0000259" key="11">
    <source>
        <dbReference type="Pfam" id="PF00133"/>
    </source>
</evidence>
<dbReference type="PANTHER" id="PTHR43740:SF2">
    <property type="entry name" value="LEUCINE--TRNA LIGASE, MITOCHONDRIAL"/>
    <property type="match status" value="1"/>
</dbReference>
<comment type="caution">
    <text evidence="9">Lacks conserved residue(s) required for the propagation of feature annotation.</text>
</comment>
<evidence type="ECO:0000256" key="7">
    <source>
        <dbReference type="ARBA" id="ARBA00023146"/>
    </source>
</evidence>
<evidence type="ECO:0000259" key="13">
    <source>
        <dbReference type="Pfam" id="PF13603"/>
    </source>
</evidence>
<dbReference type="InterPro" id="IPR014729">
    <property type="entry name" value="Rossmann-like_a/b/a_fold"/>
</dbReference>
<dbReference type="PROSITE" id="PS00178">
    <property type="entry name" value="AA_TRNA_LIGASE_I"/>
    <property type="match status" value="1"/>
</dbReference>
<dbReference type="InterPro" id="IPR002300">
    <property type="entry name" value="aa-tRNA-synth_Ia"/>
</dbReference>
<dbReference type="EMBL" id="AP024484">
    <property type="protein sequence ID" value="BCS85225.1"/>
    <property type="molecule type" value="Genomic_DNA"/>
</dbReference>
<dbReference type="EC" id="6.1.1.4" evidence="9"/>
<evidence type="ECO:0000256" key="6">
    <source>
        <dbReference type="ARBA" id="ARBA00022917"/>
    </source>
</evidence>
<evidence type="ECO:0000313" key="15">
    <source>
        <dbReference type="Proteomes" id="UP001319045"/>
    </source>
</evidence>
<dbReference type="InterPro" id="IPR009080">
    <property type="entry name" value="tRNAsynth_Ia_anticodon-bd"/>
</dbReference>
<dbReference type="RefSeq" id="WP_207155381.1">
    <property type="nucleotide sequence ID" value="NZ_AP024484.1"/>
</dbReference>
<keyword evidence="5 9" id="KW-0067">ATP-binding</keyword>
<evidence type="ECO:0000256" key="2">
    <source>
        <dbReference type="ARBA" id="ARBA00022490"/>
    </source>
</evidence>
<keyword evidence="6 9" id="KW-0648">Protein biosynthesis</keyword>
<evidence type="ECO:0000259" key="12">
    <source>
        <dbReference type="Pfam" id="PF08264"/>
    </source>
</evidence>
<evidence type="ECO:0000313" key="14">
    <source>
        <dbReference type="EMBL" id="BCS85225.1"/>
    </source>
</evidence>
<dbReference type="Pfam" id="PF08264">
    <property type="entry name" value="Anticodon_1"/>
    <property type="match status" value="1"/>
</dbReference>
<evidence type="ECO:0000256" key="9">
    <source>
        <dbReference type="HAMAP-Rule" id="MF_00049"/>
    </source>
</evidence>
<feature type="binding site" evidence="9">
    <location>
        <position position="725"/>
    </location>
    <ligand>
        <name>ATP</name>
        <dbReference type="ChEBI" id="CHEBI:30616"/>
    </ligand>
</feature>
<dbReference type="PANTHER" id="PTHR43740">
    <property type="entry name" value="LEUCYL-TRNA SYNTHETASE"/>
    <property type="match status" value="1"/>
</dbReference>
<evidence type="ECO:0000256" key="3">
    <source>
        <dbReference type="ARBA" id="ARBA00022598"/>
    </source>
</evidence>
<dbReference type="PRINTS" id="PR00985">
    <property type="entry name" value="TRNASYNTHLEU"/>
</dbReference>
<dbReference type="SUPFAM" id="SSF47323">
    <property type="entry name" value="Anticodon-binding domain of a subclass of class I aminoacyl-tRNA synthetases"/>
    <property type="match status" value="1"/>
</dbReference>
<keyword evidence="15" id="KW-1185">Reference proteome</keyword>
<dbReference type="Gene3D" id="3.40.50.620">
    <property type="entry name" value="HUPs"/>
    <property type="match status" value="3"/>
</dbReference>